<proteinExistence type="predicted"/>
<feature type="region of interest" description="Disordered" evidence="1">
    <location>
        <begin position="1"/>
        <end position="39"/>
    </location>
</feature>
<organism evidence="2 3">
    <name type="scientific">Amnibacterium kyonggiense</name>
    <dbReference type="NCBI Taxonomy" id="595671"/>
    <lineage>
        <taxon>Bacteria</taxon>
        <taxon>Bacillati</taxon>
        <taxon>Actinomycetota</taxon>
        <taxon>Actinomycetes</taxon>
        <taxon>Micrococcales</taxon>
        <taxon>Microbacteriaceae</taxon>
        <taxon>Amnibacterium</taxon>
    </lineage>
</organism>
<sequence>MRPPREGGSSSDRRHGDQPILGAADPVSEPGGRPRRASGACVVVAHSGRDESRRDRCASLPHHRVRDWLGYARQCRWCGTGCEEFAQRGSRGAEDRLYEGERGGYQAPRGRVGSRVRRRLRRPLQVPSEVLLTVSGQPCHCRRTSTTHSLCEGDEGRRKKGRDSRTWMRSRVSRRHPVTGRARRPDDCREDQHSDADCNQSRPSLEPHGRKLAVMTGTHRAAPQDRGLSTRLARCLKCRGPDTCWRGPLSSPLGRRHVVGLRRWSPRSRWSRLHVGSVGPSAQ</sequence>
<protein>
    <submittedName>
        <fullName evidence="2">Uncharacterized protein</fullName>
    </submittedName>
</protein>
<name>A0A4R7FRI1_9MICO</name>
<dbReference type="AlphaFoldDB" id="A0A4R7FRI1"/>
<evidence type="ECO:0000256" key="1">
    <source>
        <dbReference type="SAM" id="MobiDB-lite"/>
    </source>
</evidence>
<keyword evidence="3" id="KW-1185">Reference proteome</keyword>
<accession>A0A4R7FRI1</accession>
<feature type="compositionally biased region" description="Basic residues" evidence="1">
    <location>
        <begin position="171"/>
        <end position="182"/>
    </location>
</feature>
<feature type="region of interest" description="Disordered" evidence="1">
    <location>
        <begin position="144"/>
        <end position="208"/>
    </location>
</feature>
<dbReference type="EMBL" id="SOAM01000001">
    <property type="protein sequence ID" value="TDS80356.1"/>
    <property type="molecule type" value="Genomic_DNA"/>
</dbReference>
<comment type="caution">
    <text evidence="2">The sequence shown here is derived from an EMBL/GenBank/DDBJ whole genome shotgun (WGS) entry which is preliminary data.</text>
</comment>
<feature type="compositionally biased region" description="Basic and acidic residues" evidence="1">
    <location>
        <begin position="183"/>
        <end position="196"/>
    </location>
</feature>
<evidence type="ECO:0000313" key="2">
    <source>
        <dbReference type="EMBL" id="TDS80356.1"/>
    </source>
</evidence>
<dbReference type="Proteomes" id="UP000295344">
    <property type="component" value="Unassembled WGS sequence"/>
</dbReference>
<reference evidence="2 3" key="1">
    <citation type="submission" date="2019-03" db="EMBL/GenBank/DDBJ databases">
        <title>Genomic Encyclopedia of Archaeal and Bacterial Type Strains, Phase II (KMG-II): from individual species to whole genera.</title>
        <authorList>
            <person name="Goeker M."/>
        </authorList>
    </citation>
    <scope>NUCLEOTIDE SEQUENCE [LARGE SCALE GENOMIC DNA]</scope>
    <source>
        <strain evidence="2 3">DSM 24782</strain>
    </source>
</reference>
<evidence type="ECO:0000313" key="3">
    <source>
        <dbReference type="Proteomes" id="UP000295344"/>
    </source>
</evidence>
<gene>
    <name evidence="2" type="ORF">CLV52_0914</name>
</gene>